<comment type="similarity">
    <text evidence="3 10">Belongs to the FliL family.</text>
</comment>
<evidence type="ECO:0000256" key="7">
    <source>
        <dbReference type="ARBA" id="ARBA00022779"/>
    </source>
</evidence>
<dbReference type="GO" id="GO:0006935">
    <property type="term" value="P:chemotaxis"/>
    <property type="evidence" value="ECO:0007669"/>
    <property type="project" value="UniProtKB-KW"/>
</dbReference>
<comment type="subcellular location">
    <subcellularLocation>
        <location evidence="10">Cell inner membrane</location>
    </subcellularLocation>
    <subcellularLocation>
        <location evidence="2">Cell membrane</location>
        <topology evidence="2">Single-pass membrane protein</topology>
    </subcellularLocation>
</comment>
<gene>
    <name evidence="12" type="ORF">DCK97_17965</name>
</gene>
<keyword evidence="5 10" id="KW-0145">Chemotaxis</keyword>
<evidence type="ECO:0000256" key="4">
    <source>
        <dbReference type="ARBA" id="ARBA00022475"/>
    </source>
</evidence>
<dbReference type="GO" id="GO:0005886">
    <property type="term" value="C:plasma membrane"/>
    <property type="evidence" value="ECO:0007669"/>
    <property type="project" value="UniProtKB-SubCell"/>
</dbReference>
<keyword evidence="8 10" id="KW-1133">Transmembrane helix</keyword>
<feature type="transmembrane region" description="Helical" evidence="10">
    <location>
        <begin position="22"/>
        <end position="42"/>
    </location>
</feature>
<evidence type="ECO:0000256" key="10">
    <source>
        <dbReference type="RuleBase" id="RU364125"/>
    </source>
</evidence>
<evidence type="ECO:0000313" key="13">
    <source>
        <dbReference type="Proteomes" id="UP000257706"/>
    </source>
</evidence>
<proteinExistence type="inferred from homology"/>
<comment type="function">
    <text evidence="1 10">Controls the rotational direction of flagella during chemotaxis.</text>
</comment>
<keyword evidence="9 10" id="KW-0472">Membrane</keyword>
<evidence type="ECO:0000256" key="2">
    <source>
        <dbReference type="ARBA" id="ARBA00004162"/>
    </source>
</evidence>
<dbReference type="PANTHER" id="PTHR35091">
    <property type="entry name" value="FLAGELLAR PROTEIN FLIL"/>
    <property type="match status" value="1"/>
</dbReference>
<evidence type="ECO:0000256" key="6">
    <source>
        <dbReference type="ARBA" id="ARBA00022692"/>
    </source>
</evidence>
<evidence type="ECO:0000256" key="1">
    <source>
        <dbReference type="ARBA" id="ARBA00002254"/>
    </source>
</evidence>
<keyword evidence="12" id="KW-0966">Cell projection</keyword>
<evidence type="ECO:0000256" key="5">
    <source>
        <dbReference type="ARBA" id="ARBA00022500"/>
    </source>
</evidence>
<dbReference type="GeneID" id="97242471"/>
<dbReference type="Proteomes" id="UP000257706">
    <property type="component" value="Unassembled WGS sequence"/>
</dbReference>
<keyword evidence="6 10" id="KW-0812">Transmembrane</keyword>
<name>A0A3B9IPQ9_9PROT</name>
<dbReference type="GO" id="GO:0071978">
    <property type="term" value="P:bacterial-type flagellum-dependent swarming motility"/>
    <property type="evidence" value="ECO:0007669"/>
    <property type="project" value="TreeGrafter"/>
</dbReference>
<dbReference type="RefSeq" id="WP_041604843.1">
    <property type="nucleotide sequence ID" value="NZ_CP121027.1"/>
</dbReference>
<dbReference type="AlphaFoldDB" id="A0A3B9IPQ9"/>
<evidence type="ECO:0000256" key="8">
    <source>
        <dbReference type="ARBA" id="ARBA00022989"/>
    </source>
</evidence>
<evidence type="ECO:0000313" key="12">
    <source>
        <dbReference type="EMBL" id="HAE49307.1"/>
    </source>
</evidence>
<evidence type="ECO:0000256" key="11">
    <source>
        <dbReference type="SAM" id="MobiDB-lite"/>
    </source>
</evidence>
<dbReference type="EMBL" id="DMAI01000294">
    <property type="protein sequence ID" value="HAE49307.1"/>
    <property type="molecule type" value="Genomic_DNA"/>
</dbReference>
<keyword evidence="4" id="KW-1003">Cell membrane</keyword>
<keyword evidence="12" id="KW-0282">Flagellum</keyword>
<keyword evidence="7 10" id="KW-0283">Flagellar rotation</keyword>
<dbReference type="GO" id="GO:0009425">
    <property type="term" value="C:bacterial-type flagellum basal body"/>
    <property type="evidence" value="ECO:0007669"/>
    <property type="project" value="InterPro"/>
</dbReference>
<evidence type="ECO:0000256" key="9">
    <source>
        <dbReference type="ARBA" id="ARBA00023136"/>
    </source>
</evidence>
<comment type="caution">
    <text evidence="12">The sequence shown here is derived from an EMBL/GenBank/DDBJ whole genome shotgun (WGS) entry which is preliminary data.</text>
</comment>
<sequence length="187" mass="19664">MADEAVGMDGEGEGKKKGGKKLILFILLPLLLIGGGGAAAFLTGMIGGGGEEAAHAEGDAAGHGAAAAAGGGHGAAPAGQQARDPLTAVYYDLPEMLVNLNTGGKRVSFLKLKVSLELQKQEDTPLVEKVLPRIIDSFQVYLREMRVEDLSGSAGIYRLREELLDRVNVAARPVVVNDVLFREMLVQ</sequence>
<dbReference type="InterPro" id="IPR005503">
    <property type="entry name" value="FliL"/>
</dbReference>
<keyword evidence="10" id="KW-0997">Cell inner membrane</keyword>
<keyword evidence="12" id="KW-0969">Cilium</keyword>
<reference evidence="12 13" key="1">
    <citation type="journal article" date="2018" name="Nat. Biotechnol.">
        <title>A standardized bacterial taxonomy based on genome phylogeny substantially revises the tree of life.</title>
        <authorList>
            <person name="Parks D.H."/>
            <person name="Chuvochina M."/>
            <person name="Waite D.W."/>
            <person name="Rinke C."/>
            <person name="Skarshewski A."/>
            <person name="Chaumeil P.A."/>
            <person name="Hugenholtz P."/>
        </authorList>
    </citation>
    <scope>NUCLEOTIDE SEQUENCE [LARGE SCALE GENOMIC DNA]</scope>
    <source>
        <strain evidence="12">UBA8739</strain>
    </source>
</reference>
<dbReference type="Pfam" id="PF03748">
    <property type="entry name" value="FliL"/>
    <property type="match status" value="1"/>
</dbReference>
<organism evidence="12 13">
    <name type="scientific">Tistrella mobilis</name>
    <dbReference type="NCBI Taxonomy" id="171437"/>
    <lineage>
        <taxon>Bacteria</taxon>
        <taxon>Pseudomonadati</taxon>
        <taxon>Pseudomonadota</taxon>
        <taxon>Alphaproteobacteria</taxon>
        <taxon>Geminicoccales</taxon>
        <taxon>Geminicoccaceae</taxon>
        <taxon>Tistrella</taxon>
    </lineage>
</organism>
<protein>
    <recommendedName>
        <fullName evidence="10">Flagellar protein FliL</fullName>
    </recommendedName>
</protein>
<accession>A0A3B9IPQ9</accession>
<evidence type="ECO:0000256" key="3">
    <source>
        <dbReference type="ARBA" id="ARBA00008281"/>
    </source>
</evidence>
<feature type="region of interest" description="Disordered" evidence="11">
    <location>
        <begin position="53"/>
        <end position="80"/>
    </location>
</feature>
<dbReference type="PANTHER" id="PTHR35091:SF2">
    <property type="entry name" value="FLAGELLAR PROTEIN FLIL"/>
    <property type="match status" value="1"/>
</dbReference>